<dbReference type="PROSITE" id="PS50931">
    <property type="entry name" value="HTH_LYSR"/>
    <property type="match status" value="1"/>
</dbReference>
<protein>
    <recommendedName>
        <fullName evidence="6">HTH-type transcriptional regulator TtuA</fullName>
    </recommendedName>
    <alternativeName>
        <fullName evidence="7">Tartrate utilization transcriptional regulator</fullName>
    </alternativeName>
</protein>
<reference evidence="9 10" key="1">
    <citation type="submission" date="2016-01" db="EMBL/GenBank/DDBJ databases">
        <authorList>
            <person name="Oliw E.H."/>
        </authorList>
    </citation>
    <scope>NUCLEOTIDE SEQUENCE [LARGE SCALE GENOMIC DNA]</scope>
    <source>
        <strain evidence="9 10">Zutra 3-1</strain>
    </source>
</reference>
<name>A0A1S7QYA7_9HYPH</name>
<evidence type="ECO:0000256" key="7">
    <source>
        <dbReference type="ARBA" id="ARBA00083243"/>
    </source>
</evidence>
<evidence type="ECO:0000256" key="6">
    <source>
        <dbReference type="ARBA" id="ARBA00067332"/>
    </source>
</evidence>
<dbReference type="Pfam" id="PF00126">
    <property type="entry name" value="HTH_1"/>
    <property type="match status" value="1"/>
</dbReference>
<dbReference type="Gene3D" id="1.10.10.10">
    <property type="entry name" value="Winged helix-like DNA-binding domain superfamily/Winged helix DNA-binding domain"/>
    <property type="match status" value="1"/>
</dbReference>
<evidence type="ECO:0000313" key="10">
    <source>
        <dbReference type="Proteomes" id="UP000191987"/>
    </source>
</evidence>
<accession>A0A1S7QYA7</accession>
<keyword evidence="2" id="KW-0805">Transcription regulation</keyword>
<comment type="function">
    <text evidence="5">Transcriptional regulator of the ttuABCDE tartrate utilization operon.</text>
</comment>
<comment type="similarity">
    <text evidence="1">Belongs to the LysR transcriptional regulatory family.</text>
</comment>
<dbReference type="EMBL" id="FBWG01000028">
    <property type="protein sequence ID" value="CUX43875.1"/>
    <property type="molecule type" value="Genomic_DNA"/>
</dbReference>
<dbReference type="SUPFAM" id="SSF46785">
    <property type="entry name" value="Winged helix' DNA-binding domain"/>
    <property type="match status" value="1"/>
</dbReference>
<sequence>MLDLRRLRYLVAIADCGSMSAAARQLGIAQPALSHHITELERLVGFPVLHRLARGVKATEKGEVLLAHAREITEKVRQAEAEIRAMAYLDERVIRLSLIPSWATAFAPSIISEVAASMPKVSLRLIEARNDESLRLIRLGKVDMAVALVGAEEKADDLIVKESLFAVSSRPLGRSMPLEAAAKLNLILPPRDNPLRASIDEAATRAGIGLNVTMEIDGQDTIKRAVGAGIGATILSWNSVQQEQEAGQLQAAHITDPVIYRSIHLLKGREVDERTFRLFRDLLRSVARREPSFNP</sequence>
<dbReference type="InterPro" id="IPR050950">
    <property type="entry name" value="HTH-type_LysR_regulators"/>
</dbReference>
<dbReference type="Pfam" id="PF03466">
    <property type="entry name" value="LysR_substrate"/>
    <property type="match status" value="1"/>
</dbReference>
<dbReference type="GO" id="GO:0003677">
    <property type="term" value="F:DNA binding"/>
    <property type="evidence" value="ECO:0007669"/>
    <property type="project" value="UniProtKB-KW"/>
</dbReference>
<gene>
    <name evidence="9" type="ORF">AGR7C_Lc100383</name>
</gene>
<dbReference type="InterPro" id="IPR036388">
    <property type="entry name" value="WH-like_DNA-bd_sf"/>
</dbReference>
<evidence type="ECO:0000259" key="8">
    <source>
        <dbReference type="PROSITE" id="PS50931"/>
    </source>
</evidence>
<dbReference type="SUPFAM" id="SSF53850">
    <property type="entry name" value="Periplasmic binding protein-like II"/>
    <property type="match status" value="1"/>
</dbReference>
<evidence type="ECO:0000256" key="5">
    <source>
        <dbReference type="ARBA" id="ARBA00054626"/>
    </source>
</evidence>
<dbReference type="FunFam" id="1.10.10.10:FF:000001">
    <property type="entry name" value="LysR family transcriptional regulator"/>
    <property type="match status" value="1"/>
</dbReference>
<keyword evidence="3" id="KW-0238">DNA-binding</keyword>
<organism evidence="9 10">
    <name type="scientific">Agrobacterium deltaense Zutra 3/1</name>
    <dbReference type="NCBI Taxonomy" id="1183427"/>
    <lineage>
        <taxon>Bacteria</taxon>
        <taxon>Pseudomonadati</taxon>
        <taxon>Pseudomonadota</taxon>
        <taxon>Alphaproteobacteria</taxon>
        <taxon>Hyphomicrobiales</taxon>
        <taxon>Rhizobiaceae</taxon>
        <taxon>Rhizobium/Agrobacterium group</taxon>
        <taxon>Agrobacterium</taxon>
    </lineage>
</organism>
<evidence type="ECO:0000313" key="9">
    <source>
        <dbReference type="EMBL" id="CUX43875.1"/>
    </source>
</evidence>
<dbReference type="PRINTS" id="PR00039">
    <property type="entry name" value="HTHLYSR"/>
</dbReference>
<dbReference type="GO" id="GO:0005829">
    <property type="term" value="C:cytosol"/>
    <property type="evidence" value="ECO:0007669"/>
    <property type="project" value="TreeGrafter"/>
</dbReference>
<dbReference type="Gene3D" id="3.40.190.290">
    <property type="match status" value="1"/>
</dbReference>
<evidence type="ECO:0000256" key="2">
    <source>
        <dbReference type="ARBA" id="ARBA00023015"/>
    </source>
</evidence>
<dbReference type="InterPro" id="IPR005119">
    <property type="entry name" value="LysR_subst-bd"/>
</dbReference>
<dbReference type="Proteomes" id="UP000191987">
    <property type="component" value="Unassembled WGS sequence"/>
</dbReference>
<dbReference type="PANTHER" id="PTHR30419:SF8">
    <property type="entry name" value="NITROGEN ASSIMILATION TRANSCRIPTIONAL ACTIVATOR-RELATED"/>
    <property type="match status" value="1"/>
</dbReference>
<evidence type="ECO:0000256" key="1">
    <source>
        <dbReference type="ARBA" id="ARBA00009437"/>
    </source>
</evidence>
<dbReference type="InterPro" id="IPR036390">
    <property type="entry name" value="WH_DNA-bd_sf"/>
</dbReference>
<dbReference type="InterPro" id="IPR000847">
    <property type="entry name" value="LysR_HTH_N"/>
</dbReference>
<evidence type="ECO:0000256" key="3">
    <source>
        <dbReference type="ARBA" id="ARBA00023125"/>
    </source>
</evidence>
<evidence type="ECO:0000256" key="4">
    <source>
        <dbReference type="ARBA" id="ARBA00023163"/>
    </source>
</evidence>
<dbReference type="RefSeq" id="WP_080821000.1">
    <property type="nucleotide sequence ID" value="NZ_LT009749.1"/>
</dbReference>
<dbReference type="GO" id="GO:0003700">
    <property type="term" value="F:DNA-binding transcription factor activity"/>
    <property type="evidence" value="ECO:0007669"/>
    <property type="project" value="InterPro"/>
</dbReference>
<feature type="domain" description="HTH lysR-type" evidence="8">
    <location>
        <begin position="2"/>
        <end position="59"/>
    </location>
</feature>
<keyword evidence="4" id="KW-0804">Transcription</keyword>
<dbReference type="PANTHER" id="PTHR30419">
    <property type="entry name" value="HTH-TYPE TRANSCRIPTIONAL REGULATOR YBHD"/>
    <property type="match status" value="1"/>
</dbReference>
<proteinExistence type="inferred from homology"/>
<dbReference type="AlphaFoldDB" id="A0A1S7QYA7"/>